<dbReference type="GO" id="GO:0006606">
    <property type="term" value="P:protein import into nucleus"/>
    <property type="evidence" value="ECO:0007669"/>
    <property type="project" value="TreeGrafter"/>
</dbReference>
<dbReference type="GO" id="GO:0006406">
    <property type="term" value="P:mRNA export from nucleus"/>
    <property type="evidence" value="ECO:0007669"/>
    <property type="project" value="TreeGrafter"/>
</dbReference>
<dbReference type="GO" id="GO:0000056">
    <property type="term" value="P:ribosomal small subunit export from nucleus"/>
    <property type="evidence" value="ECO:0007669"/>
    <property type="project" value="InterPro"/>
</dbReference>
<dbReference type="PANTHER" id="PTHR13257">
    <property type="entry name" value="NUCLEOPORIN NUP84-RELATED"/>
    <property type="match status" value="1"/>
</dbReference>
<keyword evidence="2" id="KW-0813">Transport</keyword>
<evidence type="ECO:0000313" key="9">
    <source>
        <dbReference type="Proteomes" id="UP000590412"/>
    </source>
</evidence>
<sequence length="727" mass="81870">MSDELISSITKQLIFQHSFPTNFNFAQESGSTIPPASPPAASIPHNKLVCRNNSELFFAQENLVRCCTINPITSNYKLLKTPNANFEVVFLEINESGTFLAIVGDQIIDVVSLPPVLNTKQKSIYIEERHYRITDVGKIKKVLWQSVVANDSMLVILNENSEVFGFDLKKSVKVPSVKISFCEKINSIAFGSRSKINDALKLYASTDDQILSVDFYNSSTRIAVSESAINVAIDDSQNTIETIKEKFPGQSVLLTSAKTQLKVYESLHHQLSNNLREMRGLYTDDPYELFIVEPKLTTADYNPRVVAQIGADDLVSFGDNEHIGLLASIKGDTISYFLNILGSGLVKYEEPKQVGYAKPKKGFGFVDSIDEANAEKIFWEQDLNSLEFLQSEKLPFDGKGYLKNLNGCDDKFVAAIDGSLVVVRCQWVRELLADLENDSIDSLDKIKPTYNLLSSGKDLQGFAIVAKFDSEVGVIVRDNLEIVTINADEVLESEGVVEQLKIDEKPFVPSLAISAEPFAEIESSLKTLQNSYSLKNDPNVKLEPTIEVLEKLNKDSLATNQAVFGYSVFAIKLQSRTLAQLKSLKLQVETLKNLTDNTPYNDEIDDRIGKFSQKQEELDTRMKHIQSKINDQMYKGKNVPLSKEEKQYFEEINAWNKTTLELIDQLKVISEEVEECKELKPTVEGEYDEKVVLENLQLQQRMKKLITWLKFQGSEIHDLIERVSIKT</sequence>
<comment type="subcellular location">
    <subcellularLocation>
        <location evidence="1">Nucleus</location>
        <location evidence="1">Nuclear pore complex</location>
    </subcellularLocation>
</comment>
<name>A0A8X7NI09_CANPA</name>
<evidence type="ECO:0000256" key="4">
    <source>
        <dbReference type="ARBA" id="ARBA00022927"/>
    </source>
</evidence>
<comment type="caution">
    <text evidence="8">The sequence shown here is derived from an EMBL/GenBank/DDBJ whole genome shotgun (WGS) entry which is preliminary data.</text>
</comment>
<keyword evidence="3" id="KW-0509">mRNA transport</keyword>
<dbReference type="AlphaFoldDB" id="A0A8X7NI09"/>
<dbReference type="EMBL" id="JABWAB010000009">
    <property type="protein sequence ID" value="KAF6045616.1"/>
    <property type="molecule type" value="Genomic_DNA"/>
</dbReference>
<dbReference type="InterPro" id="IPR037700">
    <property type="entry name" value="NUP88/NUP82"/>
</dbReference>
<evidence type="ECO:0000256" key="5">
    <source>
        <dbReference type="ARBA" id="ARBA00023010"/>
    </source>
</evidence>
<dbReference type="GO" id="GO:0017056">
    <property type="term" value="F:structural constituent of nuclear pore"/>
    <property type="evidence" value="ECO:0007669"/>
    <property type="project" value="InterPro"/>
</dbReference>
<proteinExistence type="predicted"/>
<dbReference type="PANTHER" id="PTHR13257:SF0">
    <property type="entry name" value="NUCLEAR PORE COMPLEX PROTEIN NUP88"/>
    <property type="match status" value="1"/>
</dbReference>
<protein>
    <submittedName>
        <fullName evidence="8">Uncharacterized protein</fullName>
    </submittedName>
</protein>
<evidence type="ECO:0000256" key="7">
    <source>
        <dbReference type="ARBA" id="ARBA00023242"/>
    </source>
</evidence>
<dbReference type="GO" id="GO:0000055">
    <property type="term" value="P:ribosomal large subunit export from nucleus"/>
    <property type="evidence" value="ECO:0007669"/>
    <property type="project" value="InterPro"/>
</dbReference>
<keyword evidence="6" id="KW-0906">Nuclear pore complex</keyword>
<evidence type="ECO:0000256" key="3">
    <source>
        <dbReference type="ARBA" id="ARBA00022816"/>
    </source>
</evidence>
<accession>A0A8X7NI09</accession>
<keyword evidence="5" id="KW-0811">Translocation</keyword>
<evidence type="ECO:0000256" key="1">
    <source>
        <dbReference type="ARBA" id="ARBA00004567"/>
    </source>
</evidence>
<keyword evidence="7" id="KW-0539">Nucleus</keyword>
<evidence type="ECO:0000256" key="2">
    <source>
        <dbReference type="ARBA" id="ARBA00022448"/>
    </source>
</evidence>
<keyword evidence="4" id="KW-0653">Protein transport</keyword>
<organism evidence="8 9">
    <name type="scientific">Candida parapsilosis</name>
    <name type="common">Yeast</name>
    <dbReference type="NCBI Taxonomy" id="5480"/>
    <lineage>
        <taxon>Eukaryota</taxon>
        <taxon>Fungi</taxon>
        <taxon>Dikarya</taxon>
        <taxon>Ascomycota</taxon>
        <taxon>Saccharomycotina</taxon>
        <taxon>Pichiomycetes</taxon>
        <taxon>Debaryomycetaceae</taxon>
        <taxon>Candida/Lodderomyces clade</taxon>
        <taxon>Candida</taxon>
    </lineage>
</organism>
<dbReference type="OrthoDB" id="341482at2759"/>
<evidence type="ECO:0000313" key="8">
    <source>
        <dbReference type="EMBL" id="KAF6045616.1"/>
    </source>
</evidence>
<reference evidence="8" key="1">
    <citation type="submission" date="2020-03" db="EMBL/GenBank/DDBJ databases">
        <title>FDA dAtabase for Regulatory Grade micrObial Sequences (FDA-ARGOS): Supporting development and validation of Infectious Disease Dx tests.</title>
        <authorList>
            <person name="Campos J."/>
            <person name="Goldberg B."/>
            <person name="Tallon L."/>
            <person name="Sadzewicz L."/>
            <person name="Vavikolanu K."/>
            <person name="Mehta A."/>
            <person name="Aluvathingal J."/>
            <person name="Nadendla S."/>
            <person name="Nandy P."/>
            <person name="Geyer C."/>
            <person name="Yan Y."/>
            <person name="Sichtig H."/>
        </authorList>
    </citation>
    <scope>NUCLEOTIDE SEQUENCE [LARGE SCALE GENOMIC DNA]</scope>
    <source>
        <strain evidence="8">FDAARGOS_652</strain>
    </source>
</reference>
<dbReference type="Proteomes" id="UP000590412">
    <property type="component" value="Unassembled WGS sequence"/>
</dbReference>
<gene>
    <name evidence="8" type="ORF">FOB60_005188</name>
</gene>
<evidence type="ECO:0000256" key="6">
    <source>
        <dbReference type="ARBA" id="ARBA00023132"/>
    </source>
</evidence>
<dbReference type="GO" id="GO:0005643">
    <property type="term" value="C:nuclear pore"/>
    <property type="evidence" value="ECO:0007669"/>
    <property type="project" value="UniProtKB-SubCell"/>
</dbReference>